<dbReference type="AlphaFoldDB" id="A0A225W089"/>
<dbReference type="OrthoDB" id="129596at2759"/>
<dbReference type="Proteomes" id="UP000198211">
    <property type="component" value="Unassembled WGS sequence"/>
</dbReference>
<accession>A0A225W089</accession>
<proteinExistence type="predicted"/>
<protein>
    <submittedName>
        <fullName evidence="2">Uncharacterized protein</fullName>
    </submittedName>
</protein>
<name>A0A225W089_9STRA</name>
<evidence type="ECO:0000256" key="1">
    <source>
        <dbReference type="SAM" id="MobiDB-lite"/>
    </source>
</evidence>
<feature type="compositionally biased region" description="Basic and acidic residues" evidence="1">
    <location>
        <begin position="42"/>
        <end position="65"/>
    </location>
</feature>
<feature type="region of interest" description="Disordered" evidence="1">
    <location>
        <begin position="1"/>
        <end position="79"/>
    </location>
</feature>
<organism evidence="2 3">
    <name type="scientific">Phytophthora megakarya</name>
    <dbReference type="NCBI Taxonomy" id="4795"/>
    <lineage>
        <taxon>Eukaryota</taxon>
        <taxon>Sar</taxon>
        <taxon>Stramenopiles</taxon>
        <taxon>Oomycota</taxon>
        <taxon>Peronosporomycetes</taxon>
        <taxon>Peronosporales</taxon>
        <taxon>Peronosporaceae</taxon>
        <taxon>Phytophthora</taxon>
    </lineage>
</organism>
<evidence type="ECO:0000313" key="2">
    <source>
        <dbReference type="EMBL" id="OWZ11002.1"/>
    </source>
</evidence>
<reference evidence="3" key="1">
    <citation type="submission" date="2017-03" db="EMBL/GenBank/DDBJ databases">
        <title>Phytopthora megakarya and P. palmivora, two closely related causual agents of cacao black pod achieved similar genome size and gene model numbers by different mechanisms.</title>
        <authorList>
            <person name="Ali S."/>
            <person name="Shao J."/>
            <person name="Larry D.J."/>
            <person name="Kronmiller B."/>
            <person name="Shen D."/>
            <person name="Strem M.D."/>
            <person name="Melnick R.L."/>
            <person name="Guiltinan M.J."/>
            <person name="Tyler B.M."/>
            <person name="Meinhardt L.W."/>
            <person name="Bailey B.A."/>
        </authorList>
    </citation>
    <scope>NUCLEOTIDE SEQUENCE [LARGE SCALE GENOMIC DNA]</scope>
    <source>
        <strain evidence="3">zdho120</strain>
    </source>
</reference>
<gene>
    <name evidence="2" type="ORF">PHMEG_00016039</name>
</gene>
<comment type="caution">
    <text evidence="2">The sequence shown here is derived from an EMBL/GenBank/DDBJ whole genome shotgun (WGS) entry which is preliminary data.</text>
</comment>
<feature type="compositionally biased region" description="Basic and acidic residues" evidence="1">
    <location>
        <begin position="20"/>
        <end position="31"/>
    </location>
</feature>
<dbReference type="EMBL" id="NBNE01002254">
    <property type="protein sequence ID" value="OWZ11002.1"/>
    <property type="molecule type" value="Genomic_DNA"/>
</dbReference>
<sequence>MDEGVSIVDTPAQASVGDAVKVEPPTEDRVSDTPQPVIDVESPDKTVPIKEEGRSGTRREGRTSDSNHPVFNASVGHPG</sequence>
<evidence type="ECO:0000313" key="3">
    <source>
        <dbReference type="Proteomes" id="UP000198211"/>
    </source>
</evidence>
<keyword evidence="3" id="KW-1185">Reference proteome</keyword>